<reference evidence="2 3" key="1">
    <citation type="submission" date="2021-03" db="EMBL/GenBank/DDBJ databases">
        <title>Antimicrobial resistance genes in bacteria isolated from Japanese honey, and their potential for conferring macrolide and lincosamide resistance in the American foulbrood pathogen Paenibacillus larvae.</title>
        <authorList>
            <person name="Okamoto M."/>
            <person name="Kumagai M."/>
            <person name="Kanamori H."/>
            <person name="Takamatsu D."/>
        </authorList>
    </citation>
    <scope>NUCLEOTIDE SEQUENCE [LARGE SCALE GENOMIC DNA]</scope>
    <source>
        <strain evidence="2 3">J41TS12</strain>
    </source>
</reference>
<evidence type="ECO:0000313" key="3">
    <source>
        <dbReference type="Proteomes" id="UP000681162"/>
    </source>
</evidence>
<name>A0A919XXW8_9BACL</name>
<gene>
    <name evidence="2" type="ORF">J41TS12_33990</name>
</gene>
<dbReference type="SUPFAM" id="SSF53474">
    <property type="entry name" value="alpha/beta-Hydrolases"/>
    <property type="match status" value="1"/>
</dbReference>
<dbReference type="InterPro" id="IPR051044">
    <property type="entry name" value="MAG_DAG_Lipase"/>
</dbReference>
<feature type="domain" description="Serine aminopeptidase S33" evidence="1">
    <location>
        <begin position="29"/>
        <end position="290"/>
    </location>
</feature>
<evidence type="ECO:0000313" key="2">
    <source>
        <dbReference type="EMBL" id="GIO38538.1"/>
    </source>
</evidence>
<keyword evidence="3" id="KW-1185">Reference proteome</keyword>
<dbReference type="GO" id="GO:0016787">
    <property type="term" value="F:hydrolase activity"/>
    <property type="evidence" value="ECO:0007669"/>
    <property type="project" value="UniProtKB-KW"/>
</dbReference>
<dbReference type="InterPro" id="IPR022742">
    <property type="entry name" value="Hydrolase_4"/>
</dbReference>
<dbReference type="RefSeq" id="WP_212940739.1">
    <property type="nucleotide sequence ID" value="NZ_BORR01000013.1"/>
</dbReference>
<dbReference type="EMBL" id="BORR01000013">
    <property type="protein sequence ID" value="GIO38538.1"/>
    <property type="molecule type" value="Genomic_DNA"/>
</dbReference>
<proteinExistence type="predicted"/>
<sequence length="308" mass="34654">MREETFTFANDTGHDVFVYRWLPAEAERIRGIIQIAHGMSETAARYQRFALALTEAGFVVYANDHRGHGKTAGTPEELGWPGEDGFNGMARDMISLGTLISAHYPDLPLFLFGHSMGSFLSQKVMYEAPEAYHGFLLSGTNGPRGLLSFGQQLATLQCKLQGPQHPSLLMNAITFGSFNKRFLPMRTPFDWLSRDEAEVDKYINDPMCGFICSAGFFSSMFALLREIHKNSRLSLIPKDKPVYIFGGDSDPVGLYGAGPKRLAEMYVRQGIRDVQLKLYAEGRHEMLNEINRDEVTQDCIEWINKHLS</sequence>
<dbReference type="Gene3D" id="3.40.50.1820">
    <property type="entry name" value="alpha/beta hydrolase"/>
    <property type="match status" value="1"/>
</dbReference>
<accession>A0A919XXW8</accession>
<comment type="caution">
    <text evidence="2">The sequence shown here is derived from an EMBL/GenBank/DDBJ whole genome shotgun (WGS) entry which is preliminary data.</text>
</comment>
<evidence type="ECO:0000259" key="1">
    <source>
        <dbReference type="Pfam" id="PF12146"/>
    </source>
</evidence>
<dbReference type="Proteomes" id="UP000681162">
    <property type="component" value="Unassembled WGS sequence"/>
</dbReference>
<dbReference type="Pfam" id="PF12146">
    <property type="entry name" value="Hydrolase_4"/>
    <property type="match status" value="1"/>
</dbReference>
<organism evidence="2 3">
    <name type="scientific">Paenibacillus antibioticophila</name>
    <dbReference type="NCBI Taxonomy" id="1274374"/>
    <lineage>
        <taxon>Bacteria</taxon>
        <taxon>Bacillati</taxon>
        <taxon>Bacillota</taxon>
        <taxon>Bacilli</taxon>
        <taxon>Bacillales</taxon>
        <taxon>Paenibacillaceae</taxon>
        <taxon>Paenibacillus</taxon>
    </lineage>
</organism>
<keyword evidence="2" id="KW-0378">Hydrolase</keyword>
<dbReference type="InterPro" id="IPR029058">
    <property type="entry name" value="AB_hydrolase_fold"/>
</dbReference>
<dbReference type="PANTHER" id="PTHR11614">
    <property type="entry name" value="PHOSPHOLIPASE-RELATED"/>
    <property type="match status" value="1"/>
</dbReference>
<protein>
    <submittedName>
        <fullName evidence="2">Alpha/beta hydrolase</fullName>
    </submittedName>
</protein>
<dbReference type="AlphaFoldDB" id="A0A919XXW8"/>